<dbReference type="Proteomes" id="UP000033618">
    <property type="component" value="Unassembled WGS sequence"/>
</dbReference>
<dbReference type="Gene3D" id="3.90.550.10">
    <property type="entry name" value="Spore Coat Polysaccharide Biosynthesis Protein SpsA, Chain A"/>
    <property type="match status" value="1"/>
</dbReference>
<dbReference type="GO" id="GO:0006487">
    <property type="term" value="P:protein N-linked glycosylation"/>
    <property type="evidence" value="ECO:0007669"/>
    <property type="project" value="TreeGrafter"/>
</dbReference>
<organism evidence="2 3">
    <name type="scientific">Robbsia andropogonis</name>
    <dbReference type="NCBI Taxonomy" id="28092"/>
    <lineage>
        <taxon>Bacteria</taxon>
        <taxon>Pseudomonadati</taxon>
        <taxon>Pseudomonadota</taxon>
        <taxon>Betaproteobacteria</taxon>
        <taxon>Burkholderiales</taxon>
        <taxon>Burkholderiaceae</taxon>
        <taxon>Robbsia</taxon>
    </lineage>
</organism>
<keyword evidence="3" id="KW-1185">Reference proteome</keyword>
<dbReference type="PANTHER" id="PTHR10859">
    <property type="entry name" value="GLYCOSYL TRANSFERASE"/>
    <property type="match status" value="1"/>
</dbReference>
<keyword evidence="2" id="KW-0808">Transferase</keyword>
<evidence type="ECO:0000259" key="1">
    <source>
        <dbReference type="Pfam" id="PF00535"/>
    </source>
</evidence>
<dbReference type="InterPro" id="IPR001173">
    <property type="entry name" value="Glyco_trans_2-like"/>
</dbReference>
<gene>
    <name evidence="2" type="ORF">WM40_21380</name>
</gene>
<keyword evidence="2" id="KW-0012">Acyltransferase</keyword>
<dbReference type="OrthoDB" id="9808633at2"/>
<sequence>MSACRPCIVIPIYNHKDQIGQTVARLAVHRLPIIIVNDGSDAATHAVLDALATPPNTNASPPVTLLHLPRNGGKGAAVMAGLLAARMAGFSHALQIDADGQHDAADVPHFVAAARAAPGAVIVGRPVYDDSVPAARLYGRLLTNVWVWIETLSLTIRDAMCGYRMYPLAATCALIDTVRLPTRMDFDIEVLVRLYWRRLAFVTVPTRVVYAAGGLSHFDMLWDNVRISRSHTRLVCGMLLRLPVLLAHKVMSRHRDIVPTSDPAHRAGWWRMRERGSGLGLALLAMSQRWLGARVTRWWLHPVVAYFLLTGRVARAASFDYFARLARHTGGTSPVPGWASAYRQMFAFAESGLDKMLAWSGRLPMSRVIFEDTTAFDTLVRSGRGALIIGAHL</sequence>
<dbReference type="EMBL" id="LAQU01000033">
    <property type="protein sequence ID" value="KKB61721.1"/>
    <property type="molecule type" value="Genomic_DNA"/>
</dbReference>
<protein>
    <submittedName>
        <fullName evidence="2">Acyltransferase</fullName>
    </submittedName>
</protein>
<dbReference type="InterPro" id="IPR029044">
    <property type="entry name" value="Nucleotide-diphossugar_trans"/>
</dbReference>
<accession>A0A0F5JV43</accession>
<dbReference type="SUPFAM" id="SSF53448">
    <property type="entry name" value="Nucleotide-diphospho-sugar transferases"/>
    <property type="match status" value="1"/>
</dbReference>
<evidence type="ECO:0000313" key="2">
    <source>
        <dbReference type="EMBL" id="KKB61721.1"/>
    </source>
</evidence>
<feature type="non-terminal residue" evidence="2">
    <location>
        <position position="393"/>
    </location>
</feature>
<comment type="caution">
    <text evidence="2">The sequence shown here is derived from an EMBL/GenBank/DDBJ whole genome shotgun (WGS) entry which is preliminary data.</text>
</comment>
<feature type="domain" description="Glycosyltransferase 2-like" evidence="1">
    <location>
        <begin position="7"/>
        <end position="173"/>
    </location>
</feature>
<dbReference type="STRING" id="28092.WM40_21380"/>
<dbReference type="AlphaFoldDB" id="A0A0F5JV43"/>
<proteinExistence type="predicted"/>
<evidence type="ECO:0000313" key="3">
    <source>
        <dbReference type="Proteomes" id="UP000033618"/>
    </source>
</evidence>
<dbReference type="RefSeq" id="WP_046153913.1">
    <property type="nucleotide sequence ID" value="NZ_LAQU01000033.1"/>
</dbReference>
<dbReference type="CDD" id="cd04179">
    <property type="entry name" value="DPM_DPG-synthase_like"/>
    <property type="match status" value="1"/>
</dbReference>
<dbReference type="GO" id="GO:0016746">
    <property type="term" value="F:acyltransferase activity"/>
    <property type="evidence" value="ECO:0007669"/>
    <property type="project" value="UniProtKB-KW"/>
</dbReference>
<name>A0A0F5JV43_9BURK</name>
<dbReference type="Pfam" id="PF00535">
    <property type="entry name" value="Glycos_transf_2"/>
    <property type="match status" value="1"/>
</dbReference>
<dbReference type="PANTHER" id="PTHR10859:SF91">
    <property type="entry name" value="DOLICHYL-PHOSPHATE BETA-GLUCOSYLTRANSFERASE"/>
    <property type="match status" value="1"/>
</dbReference>
<reference evidence="2 3" key="1">
    <citation type="submission" date="2015-03" db="EMBL/GenBank/DDBJ databases">
        <title>Draft Genome Sequence of Burkholderia andropogonis type strain ICMP2807, isolated from Sorghum bicolor.</title>
        <authorList>
            <person name="Lopes-Santos L."/>
            <person name="Castro D.B."/>
            <person name="Ottoboni L.M."/>
            <person name="Park D."/>
            <person name="Weirc B.S."/>
            <person name="Destefano S.A."/>
        </authorList>
    </citation>
    <scope>NUCLEOTIDE SEQUENCE [LARGE SCALE GENOMIC DNA]</scope>
    <source>
        <strain evidence="2 3">ICMP2807</strain>
    </source>
</reference>